<accession>A0A437PKM7</accession>
<dbReference type="Proteomes" id="UP000283128">
    <property type="component" value="Unassembled WGS sequence"/>
</dbReference>
<protein>
    <recommendedName>
        <fullName evidence="3">DUF4034 domain-containing protein</fullName>
    </recommendedName>
</protein>
<sequence length="306" mass="34292">MTVRFDPTNGDRALASARQDIAIGRWQGLAELCAATGSDWDRRTFRMRLLAQATAGTSVAESWHESQPRNADALVLRAETEVMRAFNLAMAAGPGNPVDPGQLELAVRTALRAADAYPADPVPWVSLMTVARLFPGGHPSMELWWKELHQRDPYNREGHHQVLRHLSARWHGSHGVMYNFAQDVTATLPPGSPLAVLPQVARVEEYRYRVEREGAQAIGLLQFWNNENTASQARRTWNLWIAQRSYAYAQDIADLNTLAHASCYADLTEEATYLFQLLDGQAARVPWSCHGAPEEVFHRWQAKLLG</sequence>
<reference evidence="1 2" key="1">
    <citation type="submission" date="2019-01" db="EMBL/GenBank/DDBJ databases">
        <title>Genome sequences of Streptomyces and Rhizobium isolates collected from root and soil.</title>
        <authorList>
            <person name="Chhettri S."/>
            <person name="Sevigny J.L."/>
            <person name="Sen A."/>
            <person name="Ennis N."/>
            <person name="Tisa L."/>
        </authorList>
    </citation>
    <scope>NUCLEOTIDE SEQUENCE [LARGE SCALE GENOMIC DNA]</scope>
    <source>
        <strain evidence="1 2">San01</strain>
    </source>
</reference>
<dbReference type="AlphaFoldDB" id="A0A437PKM7"/>
<organism evidence="1 2">
    <name type="scientific">Streptomyces antnestii</name>
    <dbReference type="NCBI Taxonomy" id="2494256"/>
    <lineage>
        <taxon>Bacteria</taxon>
        <taxon>Bacillati</taxon>
        <taxon>Actinomycetota</taxon>
        <taxon>Actinomycetes</taxon>
        <taxon>Kitasatosporales</taxon>
        <taxon>Streptomycetaceae</taxon>
        <taxon>Streptomyces</taxon>
    </lineage>
</organism>
<name>A0A437PKM7_9ACTN</name>
<gene>
    <name evidence="1" type="ORF">EOT10_22035</name>
</gene>
<dbReference type="RefSeq" id="WP_127829995.1">
    <property type="nucleotide sequence ID" value="NZ_RZYA01000010.1"/>
</dbReference>
<dbReference type="OrthoDB" id="7057927at2"/>
<proteinExistence type="predicted"/>
<evidence type="ECO:0008006" key="3">
    <source>
        <dbReference type="Google" id="ProtNLM"/>
    </source>
</evidence>
<evidence type="ECO:0000313" key="1">
    <source>
        <dbReference type="EMBL" id="RVU22634.1"/>
    </source>
</evidence>
<keyword evidence="2" id="KW-1185">Reference proteome</keyword>
<dbReference type="EMBL" id="RZYA01000010">
    <property type="protein sequence ID" value="RVU22634.1"/>
    <property type="molecule type" value="Genomic_DNA"/>
</dbReference>
<evidence type="ECO:0000313" key="2">
    <source>
        <dbReference type="Proteomes" id="UP000283128"/>
    </source>
</evidence>
<comment type="caution">
    <text evidence="1">The sequence shown here is derived from an EMBL/GenBank/DDBJ whole genome shotgun (WGS) entry which is preliminary data.</text>
</comment>